<accession>A0A845AR55</accession>
<dbReference type="AlphaFoldDB" id="A0A845AR55"/>
<dbReference type="PANTHER" id="PTHR30033">
    <property type="entry name" value="FLAGELLAR HOOK-ASSOCIATED PROTEIN 1"/>
    <property type="match status" value="1"/>
</dbReference>
<keyword evidence="10" id="KW-0969">Cilium</keyword>
<dbReference type="GO" id="GO:0009424">
    <property type="term" value="C:bacterial-type flagellum hook"/>
    <property type="evidence" value="ECO:0007669"/>
    <property type="project" value="InterPro"/>
</dbReference>
<dbReference type="NCBIfam" id="TIGR02492">
    <property type="entry name" value="flgK_ends"/>
    <property type="match status" value="1"/>
</dbReference>
<name>A0A845AR55_9SPHN</name>
<dbReference type="GO" id="GO:0005198">
    <property type="term" value="F:structural molecule activity"/>
    <property type="evidence" value="ECO:0007669"/>
    <property type="project" value="InterPro"/>
</dbReference>
<keyword evidence="5" id="KW-0964">Secreted</keyword>
<evidence type="ECO:0000256" key="3">
    <source>
        <dbReference type="ARBA" id="ARBA00009677"/>
    </source>
</evidence>
<dbReference type="InterPro" id="IPR010930">
    <property type="entry name" value="Flg_bb/hook_C_dom"/>
</dbReference>
<dbReference type="EMBL" id="WTYE01000001">
    <property type="protein sequence ID" value="MXP33362.1"/>
    <property type="molecule type" value="Genomic_DNA"/>
</dbReference>
<dbReference type="InterPro" id="IPR002371">
    <property type="entry name" value="FlgK"/>
</dbReference>
<organism evidence="10 11">
    <name type="scientific">Parerythrobacter jejuensis</name>
    <dbReference type="NCBI Taxonomy" id="795812"/>
    <lineage>
        <taxon>Bacteria</taxon>
        <taxon>Pseudomonadati</taxon>
        <taxon>Pseudomonadota</taxon>
        <taxon>Alphaproteobacteria</taxon>
        <taxon>Sphingomonadales</taxon>
        <taxon>Erythrobacteraceae</taxon>
        <taxon>Parerythrobacter</taxon>
    </lineage>
</organism>
<evidence type="ECO:0000313" key="11">
    <source>
        <dbReference type="Proteomes" id="UP000446786"/>
    </source>
</evidence>
<comment type="subcellular location">
    <subcellularLocation>
        <location evidence="1">Bacterial flagellum</location>
    </subcellularLocation>
    <subcellularLocation>
        <location evidence="2">Secreted</location>
    </subcellularLocation>
</comment>
<evidence type="ECO:0000259" key="8">
    <source>
        <dbReference type="Pfam" id="PF22638"/>
    </source>
</evidence>
<dbReference type="EMBL" id="WTYE01000001">
    <property type="protein sequence ID" value="MXP30602.1"/>
    <property type="molecule type" value="Genomic_DNA"/>
</dbReference>
<gene>
    <name evidence="10" type="primary">flgK</name>
    <name evidence="9" type="ORF">GRI94_02060</name>
    <name evidence="10" type="ORF">GRI94_16150</name>
</gene>
<sequence>MPADLMQIGKSGTVAARSALDVTAQNIANANNEDYARRSVSLSEVTATGSVAFYSDSALSGVRVDQVRRMDSLFLQNQARRTGSDVARADAELSGLRNAEASVEQAGIYPAIVEFEASLSALRSDPLDGSLRAAVVENGRTLAETLRIADGALSLAGDQIRFEATSGVEQVNLASAELVRINTAIVRTRPGTSSHATLLDQRDAQLRQLSDTAGIAVSYQPSGVVNVQLGDASGPFLVQGTQAGILATTSNPDGTIAFALDGAPANPASGSLAGQAQALSAQRDIGTALDTLASQLMHQVNDAQASGVALDGSTGQPFFAGTGASDIAVVLPGGNGLATAPAGSPAVSRDTANIDALRSALANGGPASEADRILFELANAVSSRATTRDALGAIAETAQIALSRETAVDLDAEAANLVRYQRAFQASGRVIQVASDIFDTVLGLR</sequence>
<comment type="similarity">
    <text evidence="3">Belongs to the flagella basal body rod proteins family.</text>
</comment>
<dbReference type="OrthoDB" id="7181295at2"/>
<evidence type="ECO:0000256" key="1">
    <source>
        <dbReference type="ARBA" id="ARBA00004365"/>
    </source>
</evidence>
<reference evidence="10 11" key="1">
    <citation type="submission" date="2019-12" db="EMBL/GenBank/DDBJ databases">
        <title>Genomic-based taxomic classification of the family Erythrobacteraceae.</title>
        <authorList>
            <person name="Xu L."/>
        </authorList>
    </citation>
    <scope>NUCLEOTIDE SEQUENCE [LARGE SCALE GENOMIC DNA]</scope>
    <source>
        <strain evidence="10 11">JCM 16677</strain>
    </source>
</reference>
<evidence type="ECO:0000313" key="9">
    <source>
        <dbReference type="EMBL" id="MXP30602.1"/>
    </source>
</evidence>
<keyword evidence="10" id="KW-0966">Cell projection</keyword>
<keyword evidence="10" id="KW-0282">Flagellum</keyword>
<evidence type="ECO:0000256" key="5">
    <source>
        <dbReference type="ARBA" id="ARBA00022525"/>
    </source>
</evidence>
<feature type="domain" description="Flagellar hook-associated protein FlgK helical" evidence="8">
    <location>
        <begin position="104"/>
        <end position="319"/>
    </location>
</feature>
<keyword evidence="6" id="KW-0975">Bacterial flagellum</keyword>
<evidence type="ECO:0000256" key="6">
    <source>
        <dbReference type="ARBA" id="ARBA00023143"/>
    </source>
</evidence>
<evidence type="ECO:0000259" key="7">
    <source>
        <dbReference type="Pfam" id="PF06429"/>
    </source>
</evidence>
<dbReference type="GO" id="GO:0044780">
    <property type="term" value="P:bacterial-type flagellum assembly"/>
    <property type="evidence" value="ECO:0007669"/>
    <property type="project" value="InterPro"/>
</dbReference>
<dbReference type="Pfam" id="PF22638">
    <property type="entry name" value="FlgK_D1"/>
    <property type="match status" value="1"/>
</dbReference>
<feature type="domain" description="Flagellar basal-body/hook protein C-terminal" evidence="7">
    <location>
        <begin position="408"/>
        <end position="443"/>
    </location>
</feature>
<dbReference type="RefSeq" id="WP_160778132.1">
    <property type="nucleotide sequence ID" value="NZ_BAAAZF010000001.1"/>
</dbReference>
<evidence type="ECO:0000256" key="2">
    <source>
        <dbReference type="ARBA" id="ARBA00004613"/>
    </source>
</evidence>
<comment type="caution">
    <text evidence="10">The sequence shown here is derived from an EMBL/GenBank/DDBJ whole genome shotgun (WGS) entry which is preliminary data.</text>
</comment>
<dbReference type="SUPFAM" id="SSF64518">
    <property type="entry name" value="Phase 1 flagellin"/>
    <property type="match status" value="1"/>
</dbReference>
<evidence type="ECO:0000256" key="4">
    <source>
        <dbReference type="ARBA" id="ARBA00016244"/>
    </source>
</evidence>
<dbReference type="Pfam" id="PF06429">
    <property type="entry name" value="Flg_bbr_C"/>
    <property type="match status" value="1"/>
</dbReference>
<protein>
    <recommendedName>
        <fullName evidence="4">Flagellar hook-associated protein 1</fullName>
    </recommendedName>
</protein>
<dbReference type="GO" id="GO:0005576">
    <property type="term" value="C:extracellular region"/>
    <property type="evidence" value="ECO:0007669"/>
    <property type="project" value="UniProtKB-SubCell"/>
</dbReference>
<keyword evidence="11" id="KW-1185">Reference proteome</keyword>
<proteinExistence type="inferred from homology"/>
<dbReference type="InterPro" id="IPR053927">
    <property type="entry name" value="FlgK_helical"/>
</dbReference>
<evidence type="ECO:0000313" key="10">
    <source>
        <dbReference type="EMBL" id="MXP33362.1"/>
    </source>
</evidence>
<dbReference type="Proteomes" id="UP000446786">
    <property type="component" value="Unassembled WGS sequence"/>
</dbReference>